<dbReference type="GO" id="GO:0045505">
    <property type="term" value="F:dynein intermediate chain binding"/>
    <property type="evidence" value="ECO:0007669"/>
    <property type="project" value="InterPro"/>
</dbReference>
<dbReference type="GO" id="GO:0005858">
    <property type="term" value="C:axonemal dynein complex"/>
    <property type="evidence" value="ECO:0007669"/>
    <property type="project" value="TreeGrafter"/>
</dbReference>
<keyword evidence="4" id="KW-1185">Reference proteome</keyword>
<dbReference type="InterPro" id="IPR013594">
    <property type="entry name" value="Dynein_heavy_tail"/>
</dbReference>
<reference evidence="3" key="1">
    <citation type="journal article" date="2010" name="Science">
        <title>Plasticity of animal genome architecture unmasked by rapid evolution of a pelagic tunicate.</title>
        <authorList>
            <person name="Denoeud F."/>
            <person name="Henriet S."/>
            <person name="Mungpakdee S."/>
            <person name="Aury J.M."/>
            <person name="Da Silva C."/>
            <person name="Brinkmann H."/>
            <person name="Mikhaleva J."/>
            <person name="Olsen L.C."/>
            <person name="Jubin C."/>
            <person name="Canestro C."/>
            <person name="Bouquet J.M."/>
            <person name="Danks G."/>
            <person name="Poulain J."/>
            <person name="Campsteijn C."/>
            <person name="Adamski M."/>
            <person name="Cross I."/>
            <person name="Yadetie F."/>
            <person name="Muffato M."/>
            <person name="Louis A."/>
            <person name="Butcher S."/>
            <person name="Tsagkogeorga G."/>
            <person name="Konrad A."/>
            <person name="Singh S."/>
            <person name="Jensen M.F."/>
            <person name="Cong E.H."/>
            <person name="Eikeseth-Otteraa H."/>
            <person name="Noel B."/>
            <person name="Anthouard V."/>
            <person name="Porcel B.M."/>
            <person name="Kachouri-Lafond R."/>
            <person name="Nishino A."/>
            <person name="Ugolini M."/>
            <person name="Chourrout P."/>
            <person name="Nishida H."/>
            <person name="Aasland R."/>
            <person name="Huzurbazar S."/>
            <person name="Westhof E."/>
            <person name="Delsuc F."/>
            <person name="Lehrach H."/>
            <person name="Reinhardt R."/>
            <person name="Weissenbach J."/>
            <person name="Roy S.W."/>
            <person name="Artiguenave F."/>
            <person name="Postlethwait J.H."/>
            <person name="Manak J.R."/>
            <person name="Thompson E.M."/>
            <person name="Jaillon O."/>
            <person name="Du Pasquier L."/>
            <person name="Boudinot P."/>
            <person name="Liberles D.A."/>
            <person name="Volff J.N."/>
            <person name="Philippe H."/>
            <person name="Lenhard B."/>
            <person name="Roest Crollius H."/>
            <person name="Wincker P."/>
            <person name="Chourrout D."/>
        </authorList>
    </citation>
    <scope>NUCLEOTIDE SEQUENCE [LARGE SCALE GENOMIC DNA]</scope>
</reference>
<proteinExistence type="predicted"/>
<dbReference type="Pfam" id="PF08385">
    <property type="entry name" value="DHC_N1"/>
    <property type="match status" value="1"/>
</dbReference>
<dbReference type="PANTHER" id="PTHR46532:SF11">
    <property type="entry name" value="DYNEIN AXONEMAL HEAVY CHAIN 12"/>
    <property type="match status" value="1"/>
</dbReference>
<dbReference type="EMBL" id="FN653030">
    <property type="protein sequence ID" value="CBY19090.1"/>
    <property type="molecule type" value="Genomic_DNA"/>
</dbReference>
<evidence type="ECO:0000259" key="2">
    <source>
        <dbReference type="Pfam" id="PF25007"/>
    </source>
</evidence>
<dbReference type="InterPro" id="IPR056759">
    <property type="entry name" value="DYH2-5-8_CC"/>
</dbReference>
<sequence>MSEIELSVAPPETVVDIFRNSVEISGWPIEKWTDEHHTKTVHDYCKGEEPLLLIFLDKDEEIQMLNRVPQNFDSREFIYMIKKPEIEVTFENFFTEVQTGSIVGQSAVESLLRLMHGVYAPIFLDTTSLPETISNDFSARMHRFLASLTDVRHKMDGKTVLYIPEEKKCPDDYNEAIKDKELVGRLEATMIQWTRQIKEVLSAQEAVETNENAGPLDEIEFWNNRCKDLSGLSKQLDLEGVKRVQKILSVAKLSYVNQFDKLSKLIQDGSTQAQSNLKYLMILKEPCTKLGISHPKDVPAQLTTIIRLIRIIWTNSPHYNTRERLTSLFRKLSNEIIRICCKSISLDAIFDGRVKSSIRNLIECIECCNKWKQIYRKTALSQHKYSSQGWVLDQSSIFAQIDAFVQRCKDLIEVCNCQIHFARWEDGEKTRMPILGETFRKNLHNLMKAENAILDVKNTSWHEVFTRFRTAVKELEVMVQNLITSAFDTVKSVDDGVMLLKVFGHFKSREAIKRTIDKKTVDVMLILSDELNAVKKELWSKRSSKAFYDLPQHAGQAYQARLLRRRIDRSFKVVNDAKWLVKTGSGEEIKASYIQLTTALDEFIRKVFNEWALTVDRDSYKKLESPLMTRSELQKNLLDMNFDPYLLKLFSEIQFWEILMFEIPHYAADVYQRRDELRSLRENVLLVVRDYNRIIQDLDEDEIGLFRERIKVLDKKVQPGLSKLNWSNGTGSEYYITDCRAHASKVMQIVTGYKSGNQTIAKKCRSISEDLLVKINNKEVYEELDFYEDQLDHKDEVSKRLQFYYSDIVNEMSSQYNMFKRDWTGNADVYKHWVKYTERIDQFMEDAYRINVKYSLHEIFKAINGDGKSAPNPLFRINVILEEKKPDPTKKRHKNKNFYEVQFSPRLEKLQDVISNTMYKLTSAFRGIRRLPQILTKNAPESRSIAEVIDDDEETKKVRKLIMEGIERNNDQVKEWSTMWNQNYMEFWSINKDAFIEKYDTMNKDISSFDADLARYPETQNNVQKEEAIVMINFVLLDSNPIKLSISRHCQEWLDKFTGLLSRRATKRLTSIMSFMEENGAAVTTPPEDLDQLSDRIELYENLKASLEEKNRELPVIREHFLILEKYEVTVPMETLDLLDTMQEGYNKYAASVHEAEEMIKKSKDKFKSNLLSNADEFKKTVANNRDEYIRDGPFGTNTSPTDALQAIAQYFENCEALRQKEKSIRRGLSIFKIDQSENKELVKQKIKTTGQLSSQPRTQSCDSSGLCHSSLISKILPCAIDIGLKSRKTSEHFSITRLTTSLSIR</sequence>
<organism evidence="3">
    <name type="scientific">Oikopleura dioica</name>
    <name type="common">Tunicate</name>
    <dbReference type="NCBI Taxonomy" id="34765"/>
    <lineage>
        <taxon>Eukaryota</taxon>
        <taxon>Metazoa</taxon>
        <taxon>Chordata</taxon>
        <taxon>Tunicata</taxon>
        <taxon>Appendicularia</taxon>
        <taxon>Copelata</taxon>
        <taxon>Oikopleuridae</taxon>
        <taxon>Oikopleura</taxon>
    </lineage>
</organism>
<evidence type="ECO:0000259" key="1">
    <source>
        <dbReference type="Pfam" id="PF08385"/>
    </source>
</evidence>
<dbReference type="GO" id="GO:0007018">
    <property type="term" value="P:microtubule-based movement"/>
    <property type="evidence" value="ECO:0007669"/>
    <property type="project" value="InterPro"/>
</dbReference>
<dbReference type="GO" id="GO:0051959">
    <property type="term" value="F:dynein light intermediate chain binding"/>
    <property type="evidence" value="ECO:0007669"/>
    <property type="project" value="InterPro"/>
</dbReference>
<evidence type="ECO:0000313" key="4">
    <source>
        <dbReference type="Proteomes" id="UP000001307"/>
    </source>
</evidence>
<dbReference type="Proteomes" id="UP000001307">
    <property type="component" value="Unassembled WGS sequence"/>
</dbReference>
<dbReference type="OrthoDB" id="10251809at2759"/>
<name>E4X9G1_OIKDI</name>
<accession>E4X9G1</accession>
<dbReference type="InParanoid" id="E4X9G1"/>
<protein>
    <submittedName>
        <fullName evidence="3">Uncharacterized protein</fullName>
    </submittedName>
</protein>
<gene>
    <name evidence="3" type="ORF">GSOID_T00004513001</name>
</gene>
<dbReference type="Pfam" id="PF25007">
    <property type="entry name" value="DYH2-5-8_CC"/>
    <property type="match status" value="1"/>
</dbReference>
<feature type="domain" description="Dynein axonemal heavy chain 2/5/8 coiled-coil" evidence="2">
    <location>
        <begin position="1056"/>
        <end position="1172"/>
    </location>
</feature>
<feature type="domain" description="Dynein heavy chain tail" evidence="1">
    <location>
        <begin position="184"/>
        <end position="730"/>
    </location>
</feature>
<dbReference type="InterPro" id="IPR026983">
    <property type="entry name" value="DHC"/>
</dbReference>
<dbReference type="PANTHER" id="PTHR46532">
    <property type="entry name" value="MALE FERTILITY FACTOR KL5"/>
    <property type="match status" value="1"/>
</dbReference>
<evidence type="ECO:0000313" key="3">
    <source>
        <dbReference type="EMBL" id="CBY19090.1"/>
    </source>
</evidence>